<sequence>MMIKNVSKTNDLKLLFNQEFNFISDLLDNVNLPSEKTDDSDSESENVLDEEFDEKNKKTKYKISEKKNSVSLPFKDSVVSDKKLPKPVFNGNGNLVFSKFDFLGETSTVTDQELLAREDTRNKKQSLEKFEKKKNFIKKLEEAGEVEKASQIKEETTWKNVFRKAEGLKVKDDPVLLKKSLAKKENKKKASQKKWKERVKTVEKQKVEKQKKRTENISKRIQDKKKKKLKKATKKGRHIPKV</sequence>
<dbReference type="GO" id="GO:0042273">
    <property type="term" value="P:ribosomal large subunit biogenesis"/>
    <property type="evidence" value="ECO:0007669"/>
    <property type="project" value="TreeGrafter"/>
</dbReference>
<feature type="compositionally biased region" description="Acidic residues" evidence="4">
    <location>
        <begin position="38"/>
        <end position="53"/>
    </location>
</feature>
<evidence type="ECO:0000313" key="6">
    <source>
        <dbReference type="EMBL" id="KAK7580693.1"/>
    </source>
</evidence>
<comment type="subcellular location">
    <subcellularLocation>
        <location evidence="1">Nucleus</location>
    </subcellularLocation>
</comment>
<name>A0AAN9Y2K9_9HEMI</name>
<dbReference type="GO" id="GO:0003723">
    <property type="term" value="F:RNA binding"/>
    <property type="evidence" value="ECO:0007669"/>
    <property type="project" value="TreeGrafter"/>
</dbReference>
<keyword evidence="7" id="KW-1185">Reference proteome</keyword>
<evidence type="ECO:0000259" key="5">
    <source>
        <dbReference type="Pfam" id="PF04935"/>
    </source>
</evidence>
<dbReference type="AlphaFoldDB" id="A0AAN9Y2K9"/>
<feature type="compositionally biased region" description="Basic residues" evidence="4">
    <location>
        <begin position="222"/>
        <end position="242"/>
    </location>
</feature>
<keyword evidence="3" id="KW-0539">Nucleus</keyword>
<evidence type="ECO:0000256" key="1">
    <source>
        <dbReference type="ARBA" id="ARBA00004123"/>
    </source>
</evidence>
<feature type="compositionally biased region" description="Basic and acidic residues" evidence="4">
    <location>
        <begin position="198"/>
        <end position="221"/>
    </location>
</feature>
<dbReference type="GO" id="GO:0042274">
    <property type="term" value="P:ribosomal small subunit biogenesis"/>
    <property type="evidence" value="ECO:0007669"/>
    <property type="project" value="TreeGrafter"/>
</dbReference>
<dbReference type="GO" id="GO:0005730">
    <property type="term" value="C:nucleolus"/>
    <property type="evidence" value="ECO:0007669"/>
    <property type="project" value="TreeGrafter"/>
</dbReference>
<dbReference type="InterPro" id="IPR029190">
    <property type="entry name" value="Rrp14/SURF6_C"/>
</dbReference>
<feature type="domain" description="Ribosomal RNA-processing protein 14/surfeit locus protein 6 C-terminal" evidence="5">
    <location>
        <begin position="50"/>
        <end position="230"/>
    </location>
</feature>
<proteinExistence type="inferred from homology"/>
<dbReference type="PANTHER" id="PTHR14369">
    <property type="entry name" value="SURFEIT LOCUS PROTEIN 6"/>
    <property type="match status" value="1"/>
</dbReference>
<reference evidence="6 7" key="1">
    <citation type="submission" date="2024-03" db="EMBL/GenBank/DDBJ databases">
        <title>Adaptation during the transition from Ophiocordyceps entomopathogen to insect associate is accompanied by gene loss and intensified selection.</title>
        <authorList>
            <person name="Ward C.M."/>
            <person name="Onetto C.A."/>
            <person name="Borneman A.R."/>
        </authorList>
    </citation>
    <scope>NUCLEOTIDE SEQUENCE [LARGE SCALE GENOMIC DNA]</scope>
    <source>
        <strain evidence="6">AWRI1</strain>
        <tissue evidence="6">Single Adult Female</tissue>
    </source>
</reference>
<dbReference type="EMBL" id="JBBCAQ010000034">
    <property type="protein sequence ID" value="KAK7580693.1"/>
    <property type="molecule type" value="Genomic_DNA"/>
</dbReference>
<dbReference type="Pfam" id="PF04935">
    <property type="entry name" value="SURF6"/>
    <property type="match status" value="1"/>
</dbReference>
<comment type="caution">
    <text evidence="6">The sequence shown here is derived from an EMBL/GenBank/DDBJ whole genome shotgun (WGS) entry which is preliminary data.</text>
</comment>
<comment type="similarity">
    <text evidence="2">Belongs to the SURF6 family.</text>
</comment>
<dbReference type="InterPro" id="IPR007019">
    <property type="entry name" value="SURF6"/>
</dbReference>
<dbReference type="GO" id="GO:0003677">
    <property type="term" value="F:DNA binding"/>
    <property type="evidence" value="ECO:0007669"/>
    <property type="project" value="TreeGrafter"/>
</dbReference>
<evidence type="ECO:0000256" key="2">
    <source>
        <dbReference type="ARBA" id="ARBA00005904"/>
    </source>
</evidence>
<evidence type="ECO:0000256" key="3">
    <source>
        <dbReference type="ARBA" id="ARBA00023242"/>
    </source>
</evidence>
<dbReference type="PANTHER" id="PTHR14369:SF0">
    <property type="entry name" value="SURFEIT LOCUS PROTEIN 6"/>
    <property type="match status" value="1"/>
</dbReference>
<accession>A0AAN9Y2K9</accession>
<feature type="region of interest" description="Disordered" evidence="4">
    <location>
        <begin position="33"/>
        <end position="55"/>
    </location>
</feature>
<feature type="compositionally biased region" description="Basic residues" evidence="4">
    <location>
        <begin position="185"/>
        <end position="197"/>
    </location>
</feature>
<evidence type="ECO:0000256" key="4">
    <source>
        <dbReference type="SAM" id="MobiDB-lite"/>
    </source>
</evidence>
<organism evidence="6 7">
    <name type="scientific">Parthenolecanium corni</name>
    <dbReference type="NCBI Taxonomy" id="536013"/>
    <lineage>
        <taxon>Eukaryota</taxon>
        <taxon>Metazoa</taxon>
        <taxon>Ecdysozoa</taxon>
        <taxon>Arthropoda</taxon>
        <taxon>Hexapoda</taxon>
        <taxon>Insecta</taxon>
        <taxon>Pterygota</taxon>
        <taxon>Neoptera</taxon>
        <taxon>Paraneoptera</taxon>
        <taxon>Hemiptera</taxon>
        <taxon>Sternorrhyncha</taxon>
        <taxon>Coccoidea</taxon>
        <taxon>Coccidae</taxon>
        <taxon>Parthenolecanium</taxon>
    </lineage>
</organism>
<evidence type="ECO:0000313" key="7">
    <source>
        <dbReference type="Proteomes" id="UP001367676"/>
    </source>
</evidence>
<gene>
    <name evidence="6" type="ORF">V9T40_001322</name>
</gene>
<feature type="region of interest" description="Disordered" evidence="4">
    <location>
        <begin position="181"/>
        <end position="242"/>
    </location>
</feature>
<dbReference type="Proteomes" id="UP001367676">
    <property type="component" value="Unassembled WGS sequence"/>
</dbReference>
<protein>
    <recommendedName>
        <fullName evidence="5">Ribosomal RNA-processing protein 14/surfeit locus protein 6 C-terminal domain-containing protein</fullName>
    </recommendedName>
</protein>